<dbReference type="EMBL" id="JALNTZ010000008">
    <property type="protein sequence ID" value="KAJ3644223.1"/>
    <property type="molecule type" value="Genomic_DNA"/>
</dbReference>
<evidence type="ECO:0000313" key="1">
    <source>
        <dbReference type="EMBL" id="KAJ3644223.1"/>
    </source>
</evidence>
<sequence>MRWNGSTMGTCLLRYPRRDVETQRRRSEVPVDVESRFLVILQLFWEGSQLPTTVGIHRIRSPTRNWLQFSITGITRSATKTKKLQGEQSLRRCSNSVHPKGSTCHMHLGCQGKANQKIYLRIDCSFSDVSGMV</sequence>
<accession>A0AA38HUW6</accession>
<keyword evidence="2" id="KW-1185">Reference proteome</keyword>
<reference evidence="1" key="1">
    <citation type="journal article" date="2023" name="G3 (Bethesda)">
        <title>Whole genome assemblies of Zophobas morio and Tenebrio molitor.</title>
        <authorList>
            <person name="Kaur S."/>
            <person name="Stinson S.A."/>
            <person name="diCenzo G.C."/>
        </authorList>
    </citation>
    <scope>NUCLEOTIDE SEQUENCE</scope>
    <source>
        <strain evidence="1">QUZm001</strain>
    </source>
</reference>
<gene>
    <name evidence="1" type="ORF">Zmor_026893</name>
</gene>
<organism evidence="1 2">
    <name type="scientific">Zophobas morio</name>
    <dbReference type="NCBI Taxonomy" id="2755281"/>
    <lineage>
        <taxon>Eukaryota</taxon>
        <taxon>Metazoa</taxon>
        <taxon>Ecdysozoa</taxon>
        <taxon>Arthropoda</taxon>
        <taxon>Hexapoda</taxon>
        <taxon>Insecta</taxon>
        <taxon>Pterygota</taxon>
        <taxon>Neoptera</taxon>
        <taxon>Endopterygota</taxon>
        <taxon>Coleoptera</taxon>
        <taxon>Polyphaga</taxon>
        <taxon>Cucujiformia</taxon>
        <taxon>Tenebrionidae</taxon>
        <taxon>Zophobas</taxon>
    </lineage>
</organism>
<name>A0AA38HUW6_9CUCU</name>
<dbReference type="Proteomes" id="UP001168821">
    <property type="component" value="Unassembled WGS sequence"/>
</dbReference>
<comment type="caution">
    <text evidence="1">The sequence shown here is derived from an EMBL/GenBank/DDBJ whole genome shotgun (WGS) entry which is preliminary data.</text>
</comment>
<dbReference type="AlphaFoldDB" id="A0AA38HUW6"/>
<protein>
    <submittedName>
        <fullName evidence="1">Uncharacterized protein</fullName>
    </submittedName>
</protein>
<evidence type="ECO:0000313" key="2">
    <source>
        <dbReference type="Proteomes" id="UP001168821"/>
    </source>
</evidence>
<proteinExistence type="predicted"/>